<organism evidence="10 11">
    <name type="scientific">Mortierella polycephala</name>
    <dbReference type="NCBI Taxonomy" id="41804"/>
    <lineage>
        <taxon>Eukaryota</taxon>
        <taxon>Fungi</taxon>
        <taxon>Fungi incertae sedis</taxon>
        <taxon>Mucoromycota</taxon>
        <taxon>Mortierellomycotina</taxon>
        <taxon>Mortierellomycetes</taxon>
        <taxon>Mortierellales</taxon>
        <taxon>Mortierellaceae</taxon>
        <taxon>Mortierella</taxon>
    </lineage>
</organism>
<evidence type="ECO:0000256" key="5">
    <source>
        <dbReference type="ARBA" id="ARBA00049598"/>
    </source>
</evidence>
<evidence type="ECO:0000256" key="2">
    <source>
        <dbReference type="ARBA" id="ARBA00022723"/>
    </source>
</evidence>
<dbReference type="GO" id="GO:0070761">
    <property type="term" value="C:pre-snoRNP complex"/>
    <property type="evidence" value="ECO:0007669"/>
    <property type="project" value="TreeGrafter"/>
</dbReference>
<evidence type="ECO:0000256" key="8">
    <source>
        <dbReference type="SAM" id="MobiDB-lite"/>
    </source>
</evidence>
<dbReference type="InterPro" id="IPR057721">
    <property type="entry name" value="BCD1_alpha/beta"/>
</dbReference>
<evidence type="ECO:0000256" key="7">
    <source>
        <dbReference type="PROSITE-ProRule" id="PRU00453"/>
    </source>
</evidence>
<comment type="caution">
    <text evidence="10">The sequence shown here is derived from an EMBL/GenBank/DDBJ whole genome shotgun (WGS) entry which is preliminary data.</text>
</comment>
<feature type="compositionally biased region" description="Low complexity" evidence="8">
    <location>
        <begin position="488"/>
        <end position="501"/>
    </location>
</feature>
<dbReference type="CDD" id="cd23023">
    <property type="entry name" value="zf-HIT_BCD1"/>
    <property type="match status" value="1"/>
</dbReference>
<dbReference type="SUPFAM" id="SSF144232">
    <property type="entry name" value="HIT/MYND zinc finger-like"/>
    <property type="match status" value="1"/>
</dbReference>
<protein>
    <submittedName>
        <fullName evidence="10">Box C/D snoRNA protein 1</fullName>
    </submittedName>
</protein>
<evidence type="ECO:0000256" key="6">
    <source>
        <dbReference type="ARBA" id="ARBA00049654"/>
    </source>
</evidence>
<evidence type="ECO:0000259" key="9">
    <source>
        <dbReference type="PROSITE" id="PS51083"/>
    </source>
</evidence>
<feature type="region of interest" description="Disordered" evidence="8">
    <location>
        <begin position="120"/>
        <end position="165"/>
    </location>
</feature>
<feature type="domain" description="HIT-type" evidence="9">
    <location>
        <begin position="48"/>
        <end position="82"/>
    </location>
</feature>
<proteinExistence type="inferred from homology"/>
<feature type="compositionally biased region" description="Acidic residues" evidence="8">
    <location>
        <begin position="502"/>
        <end position="524"/>
    </location>
</feature>
<keyword evidence="3 7" id="KW-0863">Zinc-finger</keyword>
<dbReference type="PROSITE" id="PS51083">
    <property type="entry name" value="ZF_HIT"/>
    <property type="match status" value="1"/>
</dbReference>
<comment type="function">
    <text evidence="5">Required for box C/D snoRNAs accumulation involved in snoRNA processing, snoRNA transport to the nucleolus and ribosome biogenesis.</text>
</comment>
<feature type="compositionally biased region" description="Polar residues" evidence="8">
    <location>
        <begin position="546"/>
        <end position="563"/>
    </location>
</feature>
<dbReference type="OrthoDB" id="272357at2759"/>
<dbReference type="GO" id="GO:0000492">
    <property type="term" value="P:box C/D snoRNP assembly"/>
    <property type="evidence" value="ECO:0007669"/>
    <property type="project" value="TreeGrafter"/>
</dbReference>
<dbReference type="PANTHER" id="PTHR13483:SF3">
    <property type="entry name" value="BOX C_D SNORNA PROTEIN 1"/>
    <property type="match status" value="1"/>
</dbReference>
<feature type="region of interest" description="Disordered" evidence="8">
    <location>
        <begin position="389"/>
        <end position="424"/>
    </location>
</feature>
<feature type="region of interest" description="Disordered" evidence="8">
    <location>
        <begin position="457"/>
        <end position="566"/>
    </location>
</feature>
<gene>
    <name evidence="10" type="primary">ZNHIT6</name>
    <name evidence="10" type="ORF">BG011_009876</name>
</gene>
<sequence>MDFFANAFVTREVAADNENVVVKDGIQIREKVFDTPATISSSSDIVNCEICGVAIAKYKCPGCFCQTCSLHCSKQHKLDTTCTGVRSRTQFVDRKQYNEQHMMSDYNFLEEVGRTVDNAARDNVGRKTSRKKIFGEDDPKSQRNNHRQKRTHSTEHDLHNATATSVTEISLTAAQELEKLGSAGTGSYREKQLITVAKKRGTHLILIADGLKKRKENTTQWRDKPTGRILWTVEWLFPEVDSSRRVLQHKNDEAMLLKDILQESLSMPENTDLAEKYPADTLGQCQLFFLIPLRHANQPALYPLKNTDSLRQALRFKKVLEYPTILVLGLGASVAPSPCAPPSLTTPISSSSTTAAQTTITTSTSITTEPDSTSVIDMTGAVSEIAKESNNIGGQDMDMEQTQTENTDGSRDSGSNDHTAKTLLDLSHPVLKKYKIEDSPTHWPRKQPAAQVEVANMNKRPNNAMVEDGEEEPKKKAKLDGDGVGPCSSIDDSSSDAANSSSEDDEDSSESSSSEDSDDSDDEEGSKSSSGSSKNKSKGLAAPNDEANSSVTDERGTGTQEGTTHADFAIGQAILEAFNQDFGQSE</sequence>
<keyword evidence="1" id="KW-0597">Phosphoprotein</keyword>
<name>A0A9P6TVW8_9FUNG</name>
<feature type="region of interest" description="Disordered" evidence="8">
    <location>
        <begin position="345"/>
        <end position="366"/>
    </location>
</feature>
<keyword evidence="2" id="KW-0479">Metal-binding</keyword>
<dbReference type="Proteomes" id="UP000726737">
    <property type="component" value="Unassembled WGS sequence"/>
</dbReference>
<evidence type="ECO:0000313" key="10">
    <source>
        <dbReference type="EMBL" id="KAG0248822.1"/>
    </source>
</evidence>
<dbReference type="EMBL" id="JAAAJA010000916">
    <property type="protein sequence ID" value="KAG0248822.1"/>
    <property type="molecule type" value="Genomic_DNA"/>
</dbReference>
<reference evidence="10" key="1">
    <citation type="journal article" date="2020" name="Fungal Divers.">
        <title>Resolving the Mortierellaceae phylogeny through synthesis of multi-gene phylogenetics and phylogenomics.</title>
        <authorList>
            <person name="Vandepol N."/>
            <person name="Liber J."/>
            <person name="Desiro A."/>
            <person name="Na H."/>
            <person name="Kennedy M."/>
            <person name="Barry K."/>
            <person name="Grigoriev I.V."/>
            <person name="Miller A.N."/>
            <person name="O'Donnell K."/>
            <person name="Stajich J.E."/>
            <person name="Bonito G."/>
        </authorList>
    </citation>
    <scope>NUCLEOTIDE SEQUENCE</scope>
    <source>
        <strain evidence="10">KOD948</strain>
    </source>
</reference>
<dbReference type="GO" id="GO:0005634">
    <property type="term" value="C:nucleus"/>
    <property type="evidence" value="ECO:0007669"/>
    <property type="project" value="TreeGrafter"/>
</dbReference>
<evidence type="ECO:0000256" key="1">
    <source>
        <dbReference type="ARBA" id="ARBA00022553"/>
    </source>
</evidence>
<keyword evidence="11" id="KW-1185">Reference proteome</keyword>
<dbReference type="InterPro" id="IPR007529">
    <property type="entry name" value="Znf_HIT"/>
</dbReference>
<evidence type="ECO:0000256" key="4">
    <source>
        <dbReference type="ARBA" id="ARBA00022833"/>
    </source>
</evidence>
<comment type="similarity">
    <text evidence="6">Belongs to the BCD1 family.</text>
</comment>
<accession>A0A9P6TVW8</accession>
<feature type="compositionally biased region" description="Basic and acidic residues" evidence="8">
    <location>
        <begin position="408"/>
        <end position="420"/>
    </location>
</feature>
<dbReference type="Gene3D" id="3.30.60.190">
    <property type="match status" value="1"/>
</dbReference>
<dbReference type="PANTHER" id="PTHR13483">
    <property type="entry name" value="BOX C_D SNORNA PROTEIN 1-RELATED"/>
    <property type="match status" value="1"/>
</dbReference>
<dbReference type="InterPro" id="IPR051639">
    <property type="entry name" value="BCD1"/>
</dbReference>
<dbReference type="GO" id="GO:0008270">
    <property type="term" value="F:zinc ion binding"/>
    <property type="evidence" value="ECO:0007669"/>
    <property type="project" value="UniProtKB-UniRule"/>
</dbReference>
<feature type="compositionally biased region" description="Basic and acidic residues" evidence="8">
    <location>
        <begin position="472"/>
        <end position="481"/>
    </location>
</feature>
<dbReference type="GO" id="GO:0048254">
    <property type="term" value="P:snoRNA localization"/>
    <property type="evidence" value="ECO:0007669"/>
    <property type="project" value="TreeGrafter"/>
</dbReference>
<keyword evidence="4" id="KW-0862">Zinc</keyword>
<dbReference type="Pfam" id="PF25790">
    <property type="entry name" value="BCD1"/>
    <property type="match status" value="1"/>
</dbReference>
<evidence type="ECO:0000313" key="11">
    <source>
        <dbReference type="Proteomes" id="UP000726737"/>
    </source>
</evidence>
<evidence type="ECO:0000256" key="3">
    <source>
        <dbReference type="ARBA" id="ARBA00022771"/>
    </source>
</evidence>
<dbReference type="AlphaFoldDB" id="A0A9P6TVW8"/>
<dbReference type="GO" id="GO:0000463">
    <property type="term" value="P:maturation of LSU-rRNA from tricistronic rRNA transcript (SSU-rRNA, 5.8S rRNA, LSU-rRNA)"/>
    <property type="evidence" value="ECO:0007669"/>
    <property type="project" value="TreeGrafter"/>
</dbReference>